<name>A0A1S1MM12_9GAMM</name>
<dbReference type="Gene3D" id="3.40.630.30">
    <property type="match status" value="1"/>
</dbReference>
<dbReference type="STRING" id="1859457.BET10_18500"/>
<dbReference type="PROSITE" id="PS51186">
    <property type="entry name" value="GNAT"/>
    <property type="match status" value="1"/>
</dbReference>
<evidence type="ECO:0000259" key="1">
    <source>
        <dbReference type="PROSITE" id="PS51186"/>
    </source>
</evidence>
<dbReference type="SUPFAM" id="SSF55729">
    <property type="entry name" value="Acyl-CoA N-acyltransferases (Nat)"/>
    <property type="match status" value="1"/>
</dbReference>
<comment type="caution">
    <text evidence="2">The sequence shown here is derived from an EMBL/GenBank/DDBJ whole genome shotgun (WGS) entry which is preliminary data.</text>
</comment>
<evidence type="ECO:0000313" key="2">
    <source>
        <dbReference type="EMBL" id="OHU88812.1"/>
    </source>
</evidence>
<feature type="domain" description="N-acetyltransferase" evidence="1">
    <location>
        <begin position="1"/>
        <end position="137"/>
    </location>
</feature>
<proteinExistence type="predicted"/>
<dbReference type="PANTHER" id="PTHR43233">
    <property type="entry name" value="FAMILY N-ACETYLTRANSFERASE, PUTATIVE (AFU_ORTHOLOGUE AFUA_6G03350)-RELATED"/>
    <property type="match status" value="1"/>
</dbReference>
<accession>A0A1S1MM12</accession>
<dbReference type="OrthoDB" id="9775804at2"/>
<dbReference type="AlphaFoldDB" id="A0A1S1MM12"/>
<dbReference type="InterPro" id="IPR000182">
    <property type="entry name" value="GNAT_dom"/>
</dbReference>
<dbReference type="PANTHER" id="PTHR43233:SF1">
    <property type="entry name" value="FAMILY N-ACETYLTRANSFERASE, PUTATIVE (AFU_ORTHOLOGUE AFUA_6G03350)-RELATED"/>
    <property type="match status" value="1"/>
</dbReference>
<sequence>MKFEVVNLAPSLDEFISLRSKVGWTNPEPEVVKKSLDNSLFHVCVLSGSNLVGCGRVVGDGAMYFYIQDVIVDPSYQKQGLGKLIMSAIESFVADKAVCGATVALLAAFGKERFYEQFGYVARDGNALGLGMCKFVD</sequence>
<dbReference type="CDD" id="cd04301">
    <property type="entry name" value="NAT_SF"/>
    <property type="match status" value="1"/>
</dbReference>
<keyword evidence="2" id="KW-0808">Transferase</keyword>
<dbReference type="Pfam" id="PF13508">
    <property type="entry name" value="Acetyltransf_7"/>
    <property type="match status" value="1"/>
</dbReference>
<dbReference type="Proteomes" id="UP000179786">
    <property type="component" value="Unassembled WGS sequence"/>
</dbReference>
<evidence type="ECO:0000313" key="3">
    <source>
        <dbReference type="Proteomes" id="UP000179786"/>
    </source>
</evidence>
<dbReference type="GO" id="GO:0016747">
    <property type="term" value="F:acyltransferase activity, transferring groups other than amino-acyl groups"/>
    <property type="evidence" value="ECO:0007669"/>
    <property type="project" value="InterPro"/>
</dbReference>
<dbReference type="InterPro" id="IPR053144">
    <property type="entry name" value="Acetyltransferase_Butenolide"/>
</dbReference>
<dbReference type="InterPro" id="IPR016181">
    <property type="entry name" value="Acyl_CoA_acyltransferase"/>
</dbReference>
<keyword evidence="3" id="KW-1185">Reference proteome</keyword>
<reference evidence="2 3" key="1">
    <citation type="submission" date="2016-09" db="EMBL/GenBank/DDBJ databases">
        <title>Pseudoalteromonas amylolytica sp. nov., isolated from the surface seawater.</title>
        <authorList>
            <person name="Wu Y.-H."/>
            <person name="Cheng H."/>
            <person name="Jin X.-B."/>
            <person name="Wang C.-S."/>
            <person name="Xu X.-W."/>
        </authorList>
    </citation>
    <scope>NUCLEOTIDE SEQUENCE [LARGE SCALE GENOMIC DNA]</scope>
    <source>
        <strain evidence="2 3">JW1</strain>
    </source>
</reference>
<organism evidence="2 3">
    <name type="scientific">Pseudoalteromonas amylolytica</name>
    <dbReference type="NCBI Taxonomy" id="1859457"/>
    <lineage>
        <taxon>Bacteria</taxon>
        <taxon>Pseudomonadati</taxon>
        <taxon>Pseudomonadota</taxon>
        <taxon>Gammaproteobacteria</taxon>
        <taxon>Alteromonadales</taxon>
        <taxon>Pseudoalteromonadaceae</taxon>
        <taxon>Pseudoalteromonas</taxon>
    </lineage>
</organism>
<dbReference type="EMBL" id="MKJU01000030">
    <property type="protein sequence ID" value="OHU88812.1"/>
    <property type="molecule type" value="Genomic_DNA"/>
</dbReference>
<protein>
    <submittedName>
        <fullName evidence="2">GNAT family N-acetyltransferase</fullName>
    </submittedName>
</protein>
<gene>
    <name evidence="2" type="ORF">BET10_18500</name>
</gene>
<dbReference type="RefSeq" id="WP_070986724.1">
    <property type="nucleotide sequence ID" value="NZ_MKJU01000030.1"/>
</dbReference>